<organism evidence="1 2">
    <name type="scientific">Brachionus plicatilis</name>
    <name type="common">Marine rotifer</name>
    <name type="synonym">Brachionus muelleri</name>
    <dbReference type="NCBI Taxonomy" id="10195"/>
    <lineage>
        <taxon>Eukaryota</taxon>
        <taxon>Metazoa</taxon>
        <taxon>Spiralia</taxon>
        <taxon>Gnathifera</taxon>
        <taxon>Rotifera</taxon>
        <taxon>Eurotatoria</taxon>
        <taxon>Monogononta</taxon>
        <taxon>Pseudotrocha</taxon>
        <taxon>Ploima</taxon>
        <taxon>Brachionidae</taxon>
        <taxon>Brachionus</taxon>
    </lineage>
</organism>
<dbReference type="EMBL" id="REGN01007624">
    <property type="protein sequence ID" value="RNA05720.1"/>
    <property type="molecule type" value="Genomic_DNA"/>
</dbReference>
<evidence type="ECO:0000313" key="1">
    <source>
        <dbReference type="EMBL" id="RNA05720.1"/>
    </source>
</evidence>
<reference evidence="1 2" key="1">
    <citation type="journal article" date="2018" name="Sci. Rep.">
        <title>Genomic signatures of local adaptation to the degree of environmental predictability in rotifers.</title>
        <authorList>
            <person name="Franch-Gras L."/>
            <person name="Hahn C."/>
            <person name="Garcia-Roger E.M."/>
            <person name="Carmona M.J."/>
            <person name="Serra M."/>
            <person name="Gomez A."/>
        </authorList>
    </citation>
    <scope>NUCLEOTIDE SEQUENCE [LARGE SCALE GENOMIC DNA]</scope>
    <source>
        <strain evidence="1">HYR1</strain>
    </source>
</reference>
<gene>
    <name evidence="1" type="ORF">BpHYR1_019560</name>
</gene>
<sequence length="105" mass="12386">MQCFSVYVLMQRVNLIRQKVRHGNTVEPSYNESLYNEIPIKGTNKKKRNQNKPHDARCWRELSLSFLYLEKTTEHDFSTDISIFHLISHCSISLVPLFVINEECN</sequence>
<accession>A0A3M7Q2R7</accession>
<evidence type="ECO:0000313" key="2">
    <source>
        <dbReference type="Proteomes" id="UP000276133"/>
    </source>
</evidence>
<proteinExistence type="predicted"/>
<protein>
    <submittedName>
        <fullName evidence="1">Uncharacterized protein</fullName>
    </submittedName>
</protein>
<comment type="caution">
    <text evidence="1">The sequence shown here is derived from an EMBL/GenBank/DDBJ whole genome shotgun (WGS) entry which is preliminary data.</text>
</comment>
<dbReference type="AlphaFoldDB" id="A0A3M7Q2R7"/>
<dbReference type="Proteomes" id="UP000276133">
    <property type="component" value="Unassembled WGS sequence"/>
</dbReference>
<name>A0A3M7Q2R7_BRAPC</name>
<keyword evidence="2" id="KW-1185">Reference proteome</keyword>